<dbReference type="KEGG" id="abut:Ami103574_11685"/>
<dbReference type="EMBL" id="CP048649">
    <property type="protein sequence ID" value="QIB69941.1"/>
    <property type="molecule type" value="Genomic_DNA"/>
</dbReference>
<keyword evidence="1" id="KW-0732">Signal</keyword>
<evidence type="ECO:0000313" key="3">
    <source>
        <dbReference type="Proteomes" id="UP000466848"/>
    </source>
</evidence>
<dbReference type="AlphaFoldDB" id="A0A858BV63"/>
<proteinExistence type="predicted"/>
<keyword evidence="3" id="KW-1185">Reference proteome</keyword>
<evidence type="ECO:0000256" key="1">
    <source>
        <dbReference type="SAM" id="SignalP"/>
    </source>
</evidence>
<reference evidence="2 3" key="1">
    <citation type="submission" date="2020-02" db="EMBL/GenBank/DDBJ databases">
        <authorList>
            <person name="Kim Y.B."/>
            <person name="Roh S.W."/>
        </authorList>
    </citation>
    <scope>NUCLEOTIDE SEQUENCE [LARGE SCALE GENOMIC DNA]</scope>
    <source>
        <strain evidence="2 3">DSM 103574</strain>
    </source>
</reference>
<protein>
    <submittedName>
        <fullName evidence="2">Uncharacterized protein</fullName>
    </submittedName>
</protein>
<name>A0A858BV63_9FIRM</name>
<sequence>MNKKIYTKIAQVALIFTMLFTMSSQAFADSNISTNDAIAPMSDVYTYKWVFKNPQLNYTQVDGKTINFYIGKPSQRDGEIDSISHSFSYAHEFTGSITAGYKKTVEGMVGYTFGTEKTYQAVKQSAPLKVGEYVKGYATPYYSQSKIVHEQHKFLNGIDTKVVTASNICYPKQSKGVSLELKYFKKSGTLKYTQVVEL</sequence>
<feature type="chain" id="PRO_5032310532" evidence="1">
    <location>
        <begin position="29"/>
        <end position="198"/>
    </location>
</feature>
<evidence type="ECO:0000313" key="2">
    <source>
        <dbReference type="EMBL" id="QIB69941.1"/>
    </source>
</evidence>
<gene>
    <name evidence="2" type="ORF">Ami103574_11685</name>
</gene>
<feature type="signal peptide" evidence="1">
    <location>
        <begin position="1"/>
        <end position="28"/>
    </location>
</feature>
<organism evidence="2 3">
    <name type="scientific">Aminipila butyrica</name>
    <dbReference type="NCBI Taxonomy" id="433296"/>
    <lineage>
        <taxon>Bacteria</taxon>
        <taxon>Bacillati</taxon>
        <taxon>Bacillota</taxon>
        <taxon>Clostridia</taxon>
        <taxon>Peptostreptococcales</taxon>
        <taxon>Anaerovoracaceae</taxon>
        <taxon>Aminipila</taxon>
    </lineage>
</organism>
<dbReference type="RefSeq" id="WP_163067181.1">
    <property type="nucleotide sequence ID" value="NZ_CP048649.1"/>
</dbReference>
<dbReference type="Proteomes" id="UP000466848">
    <property type="component" value="Chromosome"/>
</dbReference>
<accession>A0A858BV63</accession>